<evidence type="ECO:0000259" key="2">
    <source>
        <dbReference type="Pfam" id="PF13472"/>
    </source>
</evidence>
<feature type="domain" description="SGNH hydrolase-type esterase" evidence="2">
    <location>
        <begin position="199"/>
        <end position="389"/>
    </location>
</feature>
<dbReference type="SUPFAM" id="SSF52266">
    <property type="entry name" value="SGNH hydrolase"/>
    <property type="match status" value="1"/>
</dbReference>
<reference evidence="4" key="1">
    <citation type="journal article" date="2019" name="Int. J. Syst. Evol. Microbiol.">
        <title>The Global Catalogue of Microorganisms (GCM) 10K type strain sequencing project: providing services to taxonomists for standard genome sequencing and annotation.</title>
        <authorList>
            <consortium name="The Broad Institute Genomics Platform"/>
            <consortium name="The Broad Institute Genome Sequencing Center for Infectious Disease"/>
            <person name="Wu L."/>
            <person name="Ma J."/>
        </authorList>
    </citation>
    <scope>NUCLEOTIDE SEQUENCE [LARGE SCALE GENOMIC DNA]</scope>
    <source>
        <strain evidence="4">JCM 11136</strain>
    </source>
</reference>
<dbReference type="Gene3D" id="3.40.50.1110">
    <property type="entry name" value="SGNH hydrolase"/>
    <property type="match status" value="1"/>
</dbReference>
<dbReference type="PANTHER" id="PTHR43784:SF2">
    <property type="entry name" value="GDSL-LIKE LIPASE_ACYLHYDROLASE, PUTATIVE (AFU_ORTHOLOGUE AFUA_2G00820)-RELATED"/>
    <property type="match status" value="1"/>
</dbReference>
<feature type="chain" id="PRO_5045827312" evidence="1">
    <location>
        <begin position="22"/>
        <end position="406"/>
    </location>
</feature>
<dbReference type="CDD" id="cd01830">
    <property type="entry name" value="XynE_like"/>
    <property type="match status" value="1"/>
</dbReference>
<name>A0ABP3ZPC3_9ACTN</name>
<evidence type="ECO:0000313" key="4">
    <source>
        <dbReference type="Proteomes" id="UP001501578"/>
    </source>
</evidence>
<dbReference type="InterPro" id="IPR053140">
    <property type="entry name" value="GDSL_Rv0518-like"/>
</dbReference>
<keyword evidence="1" id="KW-0732">Signal</keyword>
<dbReference type="PANTHER" id="PTHR43784">
    <property type="entry name" value="GDSL-LIKE LIPASE/ACYLHYDROLASE, PUTATIVE (AFU_ORTHOLOGUE AFUA_2G00820)-RELATED"/>
    <property type="match status" value="1"/>
</dbReference>
<comment type="caution">
    <text evidence="3">The sequence shown here is derived from an EMBL/GenBank/DDBJ whole genome shotgun (WGS) entry which is preliminary data.</text>
</comment>
<evidence type="ECO:0000256" key="1">
    <source>
        <dbReference type="SAM" id="SignalP"/>
    </source>
</evidence>
<protein>
    <submittedName>
        <fullName evidence="3">SGNH/GDSL hydrolase family protein</fullName>
    </submittedName>
</protein>
<keyword evidence="3" id="KW-0378">Hydrolase</keyword>
<dbReference type="InterPro" id="IPR036514">
    <property type="entry name" value="SGNH_hydro_sf"/>
</dbReference>
<keyword evidence="4" id="KW-1185">Reference proteome</keyword>
<proteinExistence type="predicted"/>
<organism evidence="3 4">
    <name type="scientific">Nonomuraea longicatena</name>
    <dbReference type="NCBI Taxonomy" id="83682"/>
    <lineage>
        <taxon>Bacteria</taxon>
        <taxon>Bacillati</taxon>
        <taxon>Actinomycetota</taxon>
        <taxon>Actinomycetes</taxon>
        <taxon>Streptosporangiales</taxon>
        <taxon>Streptosporangiaceae</taxon>
        <taxon>Nonomuraea</taxon>
    </lineage>
</organism>
<dbReference type="EMBL" id="BAAAHQ010000011">
    <property type="protein sequence ID" value="GAA0925267.1"/>
    <property type="molecule type" value="Genomic_DNA"/>
</dbReference>
<feature type="signal peptide" evidence="1">
    <location>
        <begin position="1"/>
        <end position="21"/>
    </location>
</feature>
<evidence type="ECO:0000313" key="3">
    <source>
        <dbReference type="EMBL" id="GAA0925267.1"/>
    </source>
</evidence>
<dbReference type="Proteomes" id="UP001501578">
    <property type="component" value="Unassembled WGS sequence"/>
</dbReference>
<sequence>MRLLIATALTLLSLAPAPAHATTGRWTGTWATAMQRPFPGAYNPNWSETGFENQSVRQIVRISVGGDRVRIRLSNRYGTAPLRLTGATLARAGEGAATGEPVRVTFAGDPQAVVQAGRDLVSDPVRIRVSPRERLATTFYFHGPTGPASFHDWAMDTAYRAPGDQRFATSGAAFTESSKSWYFLTGVEVTGRARGSVAVFGDSVTDGTSSTHGADRRYPDRLAERLLADGKPLGVLNTGLSGNRVLNDSTCFGERAGDRFRRDVLDRPGVRAVVVMQGVNDVGFPTWDYHCAKPNPVVSAEQLIEGHRALIRAAKARGLTVVGGTIVPFKNSFMYSDAGEATRDAVNHWIRTSGEYDAVADFDKVLADGDVLRPEYDPGDALHPNDAGLKAMADAVDLDVLWDATK</sequence>
<accession>A0ABP3ZPC3</accession>
<dbReference type="RefSeq" id="WP_343950128.1">
    <property type="nucleotide sequence ID" value="NZ_BAAAHQ010000011.1"/>
</dbReference>
<dbReference type="GO" id="GO:0016787">
    <property type="term" value="F:hydrolase activity"/>
    <property type="evidence" value="ECO:0007669"/>
    <property type="project" value="UniProtKB-KW"/>
</dbReference>
<dbReference type="Pfam" id="PF13472">
    <property type="entry name" value="Lipase_GDSL_2"/>
    <property type="match status" value="1"/>
</dbReference>
<gene>
    <name evidence="3" type="ORF">GCM10009560_26630</name>
</gene>
<dbReference type="InterPro" id="IPR013830">
    <property type="entry name" value="SGNH_hydro"/>
</dbReference>